<evidence type="ECO:0000313" key="4">
    <source>
        <dbReference type="Proteomes" id="UP000259762"/>
    </source>
</evidence>
<evidence type="ECO:0000313" key="3">
    <source>
        <dbReference type="EMBL" id="ASI48267.1"/>
    </source>
</evidence>
<feature type="transmembrane region" description="Helical" evidence="2">
    <location>
        <begin position="55"/>
        <end position="81"/>
    </location>
</feature>
<dbReference type="OrthoDB" id="7165569at2"/>
<keyword evidence="2" id="KW-0472">Membrane</keyword>
<evidence type="ECO:0000256" key="1">
    <source>
        <dbReference type="SAM" id="MobiDB-lite"/>
    </source>
</evidence>
<feature type="transmembrane region" description="Helical" evidence="2">
    <location>
        <begin position="125"/>
        <end position="151"/>
    </location>
</feature>
<accession>A0A2Z2LCP6</accession>
<organism evidence="3 4">
    <name type="scientific">Anaplasma ovis str. Haibei</name>
    <dbReference type="NCBI Taxonomy" id="1248439"/>
    <lineage>
        <taxon>Bacteria</taxon>
        <taxon>Pseudomonadati</taxon>
        <taxon>Pseudomonadota</taxon>
        <taxon>Alphaproteobacteria</taxon>
        <taxon>Rickettsiales</taxon>
        <taxon>Anaplasmataceae</taxon>
        <taxon>Anaplasma</taxon>
    </lineage>
</organism>
<dbReference type="KEGG" id="aoh:AOV_04030"/>
<reference evidence="3 4" key="2">
    <citation type="journal article" date="2019" name="BMC Genomics">
        <title>The Anaplasma ovis genome reveals a high proportion of pseudogenes.</title>
        <authorList>
            <person name="Liu Z."/>
            <person name="Peasley A.M."/>
            <person name="Yang J."/>
            <person name="Li Y."/>
            <person name="Guan G."/>
            <person name="Luo J."/>
            <person name="Yin H."/>
            <person name="Brayton K.A."/>
        </authorList>
    </citation>
    <scope>NUCLEOTIDE SEQUENCE [LARGE SCALE GENOMIC DNA]</scope>
    <source>
        <strain evidence="3 4">Haibei</strain>
    </source>
</reference>
<keyword evidence="4" id="KW-1185">Reference proteome</keyword>
<name>A0A2Z2LCP6_9RICK</name>
<keyword evidence="2" id="KW-1133">Transmembrane helix</keyword>
<feature type="region of interest" description="Disordered" evidence="1">
    <location>
        <begin position="216"/>
        <end position="251"/>
    </location>
</feature>
<dbReference type="AlphaFoldDB" id="A0A2Z2LCP6"/>
<dbReference type="Proteomes" id="UP000259762">
    <property type="component" value="Chromosome"/>
</dbReference>
<feature type="transmembrane region" description="Helical" evidence="2">
    <location>
        <begin position="171"/>
        <end position="193"/>
    </location>
</feature>
<gene>
    <name evidence="3" type="ORF">AOV_04030</name>
</gene>
<proteinExistence type="predicted"/>
<keyword evidence="2" id="KW-0812">Transmembrane</keyword>
<protein>
    <submittedName>
        <fullName evidence="3">Uncharacterized protein</fullName>
    </submittedName>
</protein>
<evidence type="ECO:0000256" key="2">
    <source>
        <dbReference type="SAM" id="Phobius"/>
    </source>
</evidence>
<reference evidence="4" key="1">
    <citation type="submission" date="2018-06" db="EMBL/GenBank/DDBJ databases">
        <title>The Anaplasma ovis genome reveals a high proportion of pseudogenes.</title>
        <authorList>
            <person name="Liu Z."/>
            <person name="Peasley A.M."/>
            <person name="Yang J."/>
            <person name="Li Y."/>
            <person name="Guan G."/>
            <person name="Luo J."/>
            <person name="Yin H."/>
            <person name="Brayton K.A."/>
        </authorList>
    </citation>
    <scope>NUCLEOTIDE SEQUENCE [LARGE SCALE GENOMIC DNA]</scope>
    <source>
        <strain evidence="4">Haibei</strain>
    </source>
</reference>
<sequence>MKGDHDDDIGGGVRSLILRKPISNVYFRLGVLCATVFATVAAFAFAYTLSSGLAFSWYAPAFIVAVASTVLFLISGTFVFIMSALQSRSGRVQHASGTIQAPFGCSNRKFDVSVRRHGVQAGYGVFQTVLACAIACSLITAALASGVIVGGLQTIPSIPSLISGVQSVESIVFIAAVAVFSVSCLMLFCVRVFTDGATPRINMFVVVASESDPARVATSGESSRGSAAHRAHDASDGAATGDARIPDSRVERNSAQDILRGTGWINALMGLESETSGVCVKCVINARSPQQ</sequence>
<feature type="transmembrane region" description="Helical" evidence="2">
    <location>
        <begin position="25"/>
        <end position="49"/>
    </location>
</feature>
<dbReference type="EMBL" id="CP015994">
    <property type="protein sequence ID" value="ASI48267.1"/>
    <property type="molecule type" value="Genomic_DNA"/>
</dbReference>